<dbReference type="OrthoDB" id="4223044at2759"/>
<reference evidence="2 3" key="1">
    <citation type="submission" date="2013-03" db="EMBL/GenBank/DDBJ databases">
        <title>The Genome Sequence of Cladophialophora yegresii CBS 114405.</title>
        <authorList>
            <consortium name="The Broad Institute Genomics Platform"/>
            <person name="Cuomo C."/>
            <person name="de Hoog S."/>
            <person name="Gorbushina A."/>
            <person name="Walker B."/>
            <person name="Young S.K."/>
            <person name="Zeng Q."/>
            <person name="Gargeya S."/>
            <person name="Fitzgerald M."/>
            <person name="Haas B."/>
            <person name="Abouelleil A."/>
            <person name="Allen A.W."/>
            <person name="Alvarado L."/>
            <person name="Arachchi H.M."/>
            <person name="Berlin A.M."/>
            <person name="Chapman S.B."/>
            <person name="Gainer-Dewar J."/>
            <person name="Goldberg J."/>
            <person name="Griggs A."/>
            <person name="Gujja S."/>
            <person name="Hansen M."/>
            <person name="Howarth C."/>
            <person name="Imamovic A."/>
            <person name="Ireland A."/>
            <person name="Larimer J."/>
            <person name="McCowan C."/>
            <person name="Murphy C."/>
            <person name="Pearson M."/>
            <person name="Poon T.W."/>
            <person name="Priest M."/>
            <person name="Roberts A."/>
            <person name="Saif S."/>
            <person name="Shea T."/>
            <person name="Sisk P."/>
            <person name="Sykes S."/>
            <person name="Wortman J."/>
            <person name="Nusbaum C."/>
            <person name="Birren B."/>
        </authorList>
    </citation>
    <scope>NUCLEOTIDE SEQUENCE [LARGE SCALE GENOMIC DNA]</scope>
    <source>
        <strain evidence="2 3">CBS 114405</strain>
    </source>
</reference>
<feature type="region of interest" description="Disordered" evidence="1">
    <location>
        <begin position="1"/>
        <end position="28"/>
    </location>
</feature>
<dbReference type="GeneID" id="19177926"/>
<name>W9W498_9EURO</name>
<dbReference type="AlphaFoldDB" id="W9W498"/>
<evidence type="ECO:0000313" key="3">
    <source>
        <dbReference type="Proteomes" id="UP000019473"/>
    </source>
</evidence>
<dbReference type="HOGENOM" id="CLU_094667_0_0_1"/>
<comment type="caution">
    <text evidence="2">The sequence shown here is derived from an EMBL/GenBank/DDBJ whole genome shotgun (WGS) entry which is preliminary data.</text>
</comment>
<dbReference type="Proteomes" id="UP000019473">
    <property type="component" value="Unassembled WGS sequence"/>
</dbReference>
<feature type="compositionally biased region" description="Polar residues" evidence="1">
    <location>
        <begin position="1"/>
        <end position="10"/>
    </location>
</feature>
<dbReference type="EMBL" id="AMGW01000002">
    <property type="protein sequence ID" value="EXJ62887.1"/>
    <property type="molecule type" value="Genomic_DNA"/>
</dbReference>
<dbReference type="eggNOG" id="ENOG502RA03">
    <property type="taxonomic scope" value="Eukaryota"/>
</dbReference>
<keyword evidence="3" id="KW-1185">Reference proteome</keyword>
<evidence type="ECO:0000313" key="2">
    <source>
        <dbReference type="EMBL" id="EXJ62887.1"/>
    </source>
</evidence>
<accession>W9W498</accession>
<proteinExistence type="predicted"/>
<gene>
    <name evidence="2" type="ORF">A1O7_03329</name>
</gene>
<dbReference type="VEuPathDB" id="FungiDB:A1O7_03329"/>
<sequence length="177" mass="20324">MLLRRTSLSEQHAAGKTTAEQQARRDSDGQRPLTCMFYFFASQMKRNTQPADSDLVRRGTVEDKPTHRLDSMIARLGMQAAFSPLISKFDTYPAEIPDARPESSRRKKPAPPPGEVHDTVLIMKFRDKRAQQEWIATKEWQDFMQKTEGQEVFRRMPHVRCASSVRGLMDPMDILTA</sequence>
<dbReference type="RefSeq" id="XP_007755541.1">
    <property type="nucleotide sequence ID" value="XM_007757351.1"/>
</dbReference>
<protein>
    <submittedName>
        <fullName evidence="2">Uncharacterized protein</fullName>
    </submittedName>
</protein>
<organism evidence="2 3">
    <name type="scientific">Cladophialophora yegresii CBS 114405</name>
    <dbReference type="NCBI Taxonomy" id="1182544"/>
    <lineage>
        <taxon>Eukaryota</taxon>
        <taxon>Fungi</taxon>
        <taxon>Dikarya</taxon>
        <taxon>Ascomycota</taxon>
        <taxon>Pezizomycotina</taxon>
        <taxon>Eurotiomycetes</taxon>
        <taxon>Chaetothyriomycetidae</taxon>
        <taxon>Chaetothyriales</taxon>
        <taxon>Herpotrichiellaceae</taxon>
        <taxon>Cladophialophora</taxon>
    </lineage>
</organism>
<feature type="region of interest" description="Disordered" evidence="1">
    <location>
        <begin position="95"/>
        <end position="116"/>
    </location>
</feature>
<evidence type="ECO:0000256" key="1">
    <source>
        <dbReference type="SAM" id="MobiDB-lite"/>
    </source>
</evidence>